<dbReference type="InterPro" id="IPR001750">
    <property type="entry name" value="ND/Mrp_TM"/>
</dbReference>
<keyword evidence="2" id="KW-1003">Cell membrane</keyword>
<evidence type="ECO:0000256" key="6">
    <source>
        <dbReference type="ARBA" id="ARBA00023136"/>
    </source>
</evidence>
<comment type="subcellular location">
    <subcellularLocation>
        <location evidence="1">Cell membrane</location>
        <topology evidence="1">Multi-pass membrane protein</topology>
    </subcellularLocation>
</comment>
<dbReference type="GO" id="GO:0005886">
    <property type="term" value="C:plasma membrane"/>
    <property type="evidence" value="ECO:0007669"/>
    <property type="project" value="UniProtKB-SubCell"/>
</dbReference>
<keyword evidence="3 7" id="KW-0812">Transmembrane</keyword>
<keyword evidence="4 7" id="KW-1133">Transmembrane helix</keyword>
<feature type="transmembrane region" description="Helical" evidence="7">
    <location>
        <begin position="54"/>
        <end position="82"/>
    </location>
</feature>
<keyword evidence="5" id="KW-0560">Oxidoreductase</keyword>
<proteinExistence type="predicted"/>
<name>T0ZH77_9ZZZZ</name>
<reference evidence="9" key="1">
    <citation type="submission" date="2013-08" db="EMBL/GenBank/DDBJ databases">
        <authorList>
            <person name="Mendez C."/>
            <person name="Richter M."/>
            <person name="Ferrer M."/>
            <person name="Sanchez J."/>
        </authorList>
    </citation>
    <scope>NUCLEOTIDE SEQUENCE</scope>
</reference>
<sequence length="139" mass="14721">MVSGSVHHTYGTRDIAGIGGIAAVTPVLATMIMIGSLASLGLPALVGFPAEFSAFLATWVAIGYWVLLPLGVLVVTAAFYLWMMQRMLFGPQKGIPLHVHDLPLPERIGMGILVASIVLFGVLPALLVNLITQSPIRGF</sequence>
<feature type="transmembrane region" description="Helical" evidence="7">
    <location>
        <begin position="108"/>
        <end position="131"/>
    </location>
</feature>
<dbReference type="AlphaFoldDB" id="T0ZH77"/>
<feature type="domain" description="NADH:quinone oxidoreductase/Mrp antiporter transmembrane" evidence="8">
    <location>
        <begin position="2"/>
        <end position="68"/>
    </location>
</feature>
<gene>
    <name evidence="9" type="ORF">B1B_12243</name>
</gene>
<organism evidence="9">
    <name type="scientific">mine drainage metagenome</name>
    <dbReference type="NCBI Taxonomy" id="410659"/>
    <lineage>
        <taxon>unclassified sequences</taxon>
        <taxon>metagenomes</taxon>
        <taxon>ecological metagenomes</taxon>
    </lineage>
</organism>
<dbReference type="InterPro" id="IPR052175">
    <property type="entry name" value="ComplexI-like_HydComp"/>
</dbReference>
<comment type="caution">
    <text evidence="9">The sequence shown here is derived from an EMBL/GenBank/DDBJ whole genome shotgun (WGS) entry which is preliminary data.</text>
</comment>
<dbReference type="Pfam" id="PF00361">
    <property type="entry name" value="Proton_antipo_M"/>
    <property type="match status" value="1"/>
</dbReference>
<accession>T0ZH77</accession>
<dbReference type="GO" id="GO:0016491">
    <property type="term" value="F:oxidoreductase activity"/>
    <property type="evidence" value="ECO:0007669"/>
    <property type="project" value="UniProtKB-KW"/>
</dbReference>
<evidence type="ECO:0000256" key="2">
    <source>
        <dbReference type="ARBA" id="ARBA00022475"/>
    </source>
</evidence>
<evidence type="ECO:0000256" key="4">
    <source>
        <dbReference type="ARBA" id="ARBA00022989"/>
    </source>
</evidence>
<feature type="transmembrane region" description="Helical" evidence="7">
    <location>
        <begin position="15"/>
        <end position="42"/>
    </location>
</feature>
<evidence type="ECO:0000256" key="1">
    <source>
        <dbReference type="ARBA" id="ARBA00004651"/>
    </source>
</evidence>
<evidence type="ECO:0000256" key="7">
    <source>
        <dbReference type="SAM" id="Phobius"/>
    </source>
</evidence>
<evidence type="ECO:0000256" key="3">
    <source>
        <dbReference type="ARBA" id="ARBA00022692"/>
    </source>
</evidence>
<dbReference type="EMBL" id="AUZY01008018">
    <property type="protein sequence ID" value="EQD47646.1"/>
    <property type="molecule type" value="Genomic_DNA"/>
</dbReference>
<evidence type="ECO:0000256" key="5">
    <source>
        <dbReference type="ARBA" id="ARBA00023002"/>
    </source>
</evidence>
<dbReference type="PANTHER" id="PTHR42682:SF4">
    <property type="entry name" value="NADH-UBIQUINONE_PLASTOQUINONE"/>
    <property type="match status" value="1"/>
</dbReference>
<protein>
    <submittedName>
        <fullName evidence="9">Proton-translocating NADH-quinone oxidoreductase, chain M</fullName>
    </submittedName>
</protein>
<reference evidence="9" key="2">
    <citation type="journal article" date="2014" name="ISME J.">
        <title>Microbial stratification in low pH oxic and suboxic macroscopic growths along an acid mine drainage.</title>
        <authorList>
            <person name="Mendez-Garcia C."/>
            <person name="Mesa V."/>
            <person name="Sprenger R.R."/>
            <person name="Richter M."/>
            <person name="Diez M.S."/>
            <person name="Solano J."/>
            <person name="Bargiela R."/>
            <person name="Golyshina O.V."/>
            <person name="Manteca A."/>
            <person name="Ramos J.L."/>
            <person name="Gallego J.R."/>
            <person name="Llorente I."/>
            <person name="Martins Dos Santos V.A."/>
            <person name="Jensen O.N."/>
            <person name="Pelaez A.I."/>
            <person name="Sanchez J."/>
            <person name="Ferrer M."/>
        </authorList>
    </citation>
    <scope>NUCLEOTIDE SEQUENCE</scope>
</reference>
<evidence type="ECO:0000259" key="8">
    <source>
        <dbReference type="Pfam" id="PF00361"/>
    </source>
</evidence>
<evidence type="ECO:0000313" key="9">
    <source>
        <dbReference type="EMBL" id="EQD47646.1"/>
    </source>
</evidence>
<keyword evidence="6 7" id="KW-0472">Membrane</keyword>
<dbReference type="PANTHER" id="PTHR42682">
    <property type="entry name" value="HYDROGENASE-4 COMPONENT F"/>
    <property type="match status" value="1"/>
</dbReference>